<name>A0AA36H2S1_CYLNA</name>
<organism evidence="2 3">
    <name type="scientific">Cylicocyclus nassatus</name>
    <name type="common">Nematode worm</name>
    <dbReference type="NCBI Taxonomy" id="53992"/>
    <lineage>
        <taxon>Eukaryota</taxon>
        <taxon>Metazoa</taxon>
        <taxon>Ecdysozoa</taxon>
        <taxon>Nematoda</taxon>
        <taxon>Chromadorea</taxon>
        <taxon>Rhabditida</taxon>
        <taxon>Rhabditina</taxon>
        <taxon>Rhabditomorpha</taxon>
        <taxon>Strongyloidea</taxon>
        <taxon>Strongylidae</taxon>
        <taxon>Cylicocyclus</taxon>
    </lineage>
</organism>
<feature type="region of interest" description="Disordered" evidence="1">
    <location>
        <begin position="1"/>
        <end position="33"/>
    </location>
</feature>
<protein>
    <submittedName>
        <fullName evidence="2">Uncharacterized protein</fullName>
    </submittedName>
</protein>
<accession>A0AA36H2S1</accession>
<evidence type="ECO:0000313" key="3">
    <source>
        <dbReference type="Proteomes" id="UP001176961"/>
    </source>
</evidence>
<evidence type="ECO:0000313" key="2">
    <source>
        <dbReference type="EMBL" id="CAJ0603031.1"/>
    </source>
</evidence>
<keyword evidence="3" id="KW-1185">Reference proteome</keyword>
<sequence length="57" mass="6517">MERLQLKLPSNNRARRHANENANRTRLQRKCASETTTSVRSSVASDLVVLALMTEYE</sequence>
<dbReference type="EMBL" id="CATQJL010000305">
    <property type="protein sequence ID" value="CAJ0603031.1"/>
    <property type="molecule type" value="Genomic_DNA"/>
</dbReference>
<evidence type="ECO:0000256" key="1">
    <source>
        <dbReference type="SAM" id="MobiDB-lite"/>
    </source>
</evidence>
<proteinExistence type="predicted"/>
<reference evidence="2" key="1">
    <citation type="submission" date="2023-07" db="EMBL/GenBank/DDBJ databases">
        <authorList>
            <consortium name="CYATHOMIX"/>
        </authorList>
    </citation>
    <scope>NUCLEOTIDE SEQUENCE</scope>
    <source>
        <strain evidence="2">N/A</strain>
    </source>
</reference>
<gene>
    <name evidence="2" type="ORF">CYNAS_LOCUS15014</name>
</gene>
<dbReference type="Proteomes" id="UP001176961">
    <property type="component" value="Unassembled WGS sequence"/>
</dbReference>
<comment type="caution">
    <text evidence="2">The sequence shown here is derived from an EMBL/GenBank/DDBJ whole genome shotgun (WGS) entry which is preliminary data.</text>
</comment>
<dbReference type="AlphaFoldDB" id="A0AA36H2S1"/>